<accession>A0A6A4JF80</accession>
<feature type="compositionally biased region" description="Basic and acidic residues" evidence="1">
    <location>
        <begin position="194"/>
        <end position="219"/>
    </location>
</feature>
<gene>
    <name evidence="3" type="ORF">GE061_017443</name>
</gene>
<dbReference type="AlphaFoldDB" id="A0A6A4JF80"/>
<evidence type="ECO:0000313" key="4">
    <source>
        <dbReference type="Proteomes" id="UP000466442"/>
    </source>
</evidence>
<name>A0A6A4JF80_APOLU</name>
<evidence type="ECO:0000256" key="1">
    <source>
        <dbReference type="SAM" id="MobiDB-lite"/>
    </source>
</evidence>
<evidence type="ECO:0000256" key="2">
    <source>
        <dbReference type="SAM" id="SignalP"/>
    </source>
</evidence>
<keyword evidence="2" id="KW-0732">Signal</keyword>
<dbReference type="Proteomes" id="UP000466442">
    <property type="component" value="Unassembled WGS sequence"/>
</dbReference>
<proteinExistence type="predicted"/>
<feature type="compositionally biased region" description="Polar residues" evidence="1">
    <location>
        <begin position="182"/>
        <end position="193"/>
    </location>
</feature>
<dbReference type="EMBL" id="WIXP02000008">
    <property type="protein sequence ID" value="KAF6206214.1"/>
    <property type="molecule type" value="Genomic_DNA"/>
</dbReference>
<comment type="caution">
    <text evidence="3">The sequence shown here is derived from an EMBL/GenBank/DDBJ whole genome shotgun (WGS) entry which is preliminary data.</text>
</comment>
<keyword evidence="4" id="KW-1185">Reference proteome</keyword>
<sequence>MAVNLRGMTQALFIATLLIGSLSSGLPVPEDAPVVMPHNIEEPPVHQVNVDGLMTQDLQQSPKDGNSPASDPPMMIGPIMEETAMETPMGETRMLPLDGIMTQELQQAQKVDDSPASDPPVMIGSMVQEPVQMLPLDKPITKEPLSQVEPKVESQVEPLVELPVEPQVVPQVEPQEEPQMESLMQPQTQLSSSDGKRPDCPEMEEKMEVVVTCEEKAGDIFHAIPAPSKEKSLPEVSNSRR</sequence>
<reference evidence="3" key="1">
    <citation type="journal article" date="2021" name="Mol. Ecol. Resour.">
        <title>Apolygus lucorum genome provides insights into omnivorousness and mesophyll feeding.</title>
        <authorList>
            <person name="Liu Y."/>
            <person name="Liu H."/>
            <person name="Wang H."/>
            <person name="Huang T."/>
            <person name="Liu B."/>
            <person name="Yang B."/>
            <person name="Yin L."/>
            <person name="Li B."/>
            <person name="Zhang Y."/>
            <person name="Zhang S."/>
            <person name="Jiang F."/>
            <person name="Zhang X."/>
            <person name="Ren Y."/>
            <person name="Wang B."/>
            <person name="Wang S."/>
            <person name="Lu Y."/>
            <person name="Wu K."/>
            <person name="Fan W."/>
            <person name="Wang G."/>
        </authorList>
    </citation>
    <scope>NUCLEOTIDE SEQUENCE</scope>
    <source>
        <strain evidence="3">12Hb</strain>
    </source>
</reference>
<feature type="chain" id="PRO_5043758678" description="DUF4794 domain-containing protein" evidence="2">
    <location>
        <begin position="24"/>
        <end position="241"/>
    </location>
</feature>
<organism evidence="3 4">
    <name type="scientific">Apolygus lucorum</name>
    <name type="common">Small green plant bug</name>
    <name type="synonym">Lygocoris lucorum</name>
    <dbReference type="NCBI Taxonomy" id="248454"/>
    <lineage>
        <taxon>Eukaryota</taxon>
        <taxon>Metazoa</taxon>
        <taxon>Ecdysozoa</taxon>
        <taxon>Arthropoda</taxon>
        <taxon>Hexapoda</taxon>
        <taxon>Insecta</taxon>
        <taxon>Pterygota</taxon>
        <taxon>Neoptera</taxon>
        <taxon>Paraneoptera</taxon>
        <taxon>Hemiptera</taxon>
        <taxon>Heteroptera</taxon>
        <taxon>Panheteroptera</taxon>
        <taxon>Cimicomorpha</taxon>
        <taxon>Miridae</taxon>
        <taxon>Mirini</taxon>
        <taxon>Apolygus</taxon>
    </lineage>
</organism>
<protein>
    <recommendedName>
        <fullName evidence="5">DUF4794 domain-containing protein</fullName>
    </recommendedName>
</protein>
<evidence type="ECO:0000313" key="3">
    <source>
        <dbReference type="EMBL" id="KAF6206214.1"/>
    </source>
</evidence>
<feature type="signal peptide" evidence="2">
    <location>
        <begin position="1"/>
        <end position="23"/>
    </location>
</feature>
<feature type="region of interest" description="Disordered" evidence="1">
    <location>
        <begin position="175"/>
        <end position="241"/>
    </location>
</feature>
<evidence type="ECO:0008006" key="5">
    <source>
        <dbReference type="Google" id="ProtNLM"/>
    </source>
</evidence>